<protein>
    <submittedName>
        <fullName evidence="3">Uncharacterized protein</fullName>
    </submittedName>
</protein>
<dbReference type="STRING" id="3068.D8UIC6"/>
<feature type="compositionally biased region" description="Low complexity" evidence="1">
    <location>
        <begin position="41"/>
        <end position="52"/>
    </location>
</feature>
<dbReference type="eggNOG" id="KOG4443">
    <property type="taxonomic scope" value="Eukaryota"/>
</dbReference>
<evidence type="ECO:0000256" key="2">
    <source>
        <dbReference type="SAM" id="SignalP"/>
    </source>
</evidence>
<dbReference type="OrthoDB" id="10456107at2759"/>
<dbReference type="RefSeq" id="XP_002958412.1">
    <property type="nucleotide sequence ID" value="XM_002958366.1"/>
</dbReference>
<feature type="compositionally biased region" description="Basic residues" evidence="1">
    <location>
        <begin position="1076"/>
        <end position="1085"/>
    </location>
</feature>
<dbReference type="EMBL" id="GL378413">
    <property type="protein sequence ID" value="EFJ40562.1"/>
    <property type="molecule type" value="Genomic_DNA"/>
</dbReference>
<feature type="compositionally biased region" description="Pro residues" evidence="1">
    <location>
        <begin position="317"/>
        <end position="335"/>
    </location>
</feature>
<evidence type="ECO:0000313" key="4">
    <source>
        <dbReference type="Proteomes" id="UP000001058"/>
    </source>
</evidence>
<sequence length="1337" mass="147430">MFARKMLANVWRILVVAAVFAFLAPAFGSPTAELLRGQNDTSTTRPPRTASTQSDVSTRLKGAANKLGLNFLVSFAESVMPALADVFEDAPVAAEYIARLLSRGLDPNLADPEGPVAESLYDILQTMFDKIATTRTGNIAMERMMFQLDFNITNLAAARDFREMLHILKKSDWSYYPWWHTGTVTGANNIVYVAATTVQALVAESLGLHYWSYSTVLTPYTVAADSADFLLAVAESTLSHADTLRTSADASLLMTVEEYDAFSRLRASAAELQRSLEGITAELDGRESKARAMVKPPPPSPPPWWWQYNQPSPPPWWSNYPSNPPQTPPQPPSPPSIRADKVAVRILNSLGLQYLLRFAEDTYVVALDIAYYVPNAAKYIYRLVDVGPGSLLDVDGGVAYALHRIVQTSVNSWTNSTTGSIIADFLLQSHNVDLYALGAASDLLEVVDIMKRSFWNPYHNEADYGPTDVVNTVAGIIRTLVMEATTPNGRVGPIEIALDAVDFAKAFVGSVVDNAYTLRYSADGSLRMTDDEYEAFYMIRTSLDDLRGALGRLRDGITNGGGGADNGEYDYGYRRPRSSPSPPPPWWSGYDTVPPPPSGSSRPPWPPQPLRPPWGWSDYRSSPPPPSGPSWPPWPWWSEYDTVSPPSESPQPPWRWSDYRSSPPPPWWYSSPPPPSGPSWPPWRPQQPSGPSWPQWPPQQPSGSSASPPPWWWQYYSSPPPPSGSSASPPPWWWQYYSSPPPPSGSSASPPPWWWQYYSSPPPPSGSSASPPPWWWQYYSSPPPPSGSSASPPPWWWQYYSSPPPPSGSSASPPPWWWYSSPPPPLASPGGTEGPLAALERLVRTLTYNANKMGLHFLLRFVETAYPPAAEIGKDLPTAAWYVYKLLQQGLGPFLSDPSSQAAYSLYRILQAAFANLASTPSGSIIADVALRNHDIDLVALASARDFSDLISSFKSASWGSDGSWEVEGIALVAQSITDSVQELLWNAVSPYGRMGPVQLARDVVSFVRAVVGATLDNADELRNNADAQMFMSNMEYDAFLRLQHNLDELNQNLSYLAEELNGIVGDYGTAEHVRHPPTIRHPPRRLSPPAESSGDVADLGGIILRAANNLGLDFLVAFGQSAYPAVNNALLQAPLVAQYIRRLLRHGLDPSFTDPSGPTAEAVFNILHPTFSRLLETDTGSIVADYLVGHELDLQRIATARNFTELIGELRHAYWWQRVYDFYFRQYDTSASLAQEGAASIVDTVTNIVRHIVRDAVLPYGRISPQVLASDIVEVTLTLTRATIRNMAQLRGAAEHSLYLSDLEMNAFYALQYHHEACSLTILRESLINLAASLNQ</sequence>
<dbReference type="Proteomes" id="UP000001058">
    <property type="component" value="Unassembled WGS sequence"/>
</dbReference>
<keyword evidence="4" id="KW-1185">Reference proteome</keyword>
<feature type="compositionally biased region" description="Pro residues" evidence="1">
    <location>
        <begin position="672"/>
        <end position="685"/>
    </location>
</feature>
<feature type="region of interest" description="Disordered" evidence="1">
    <location>
        <begin position="317"/>
        <end position="337"/>
    </location>
</feature>
<feature type="signal peptide" evidence="2">
    <location>
        <begin position="1"/>
        <end position="28"/>
    </location>
</feature>
<gene>
    <name evidence="3" type="ORF">VOLCADRAFT_108121</name>
</gene>
<feature type="region of interest" description="Disordered" evidence="1">
    <location>
        <begin position="672"/>
        <end position="707"/>
    </location>
</feature>
<accession>D8UIC6</accession>
<feature type="compositionally biased region" description="Pro residues" evidence="1">
    <location>
        <begin position="593"/>
        <end position="606"/>
    </location>
</feature>
<dbReference type="InParanoid" id="D8UIC6"/>
<feature type="chain" id="PRO_5003124547" evidence="2">
    <location>
        <begin position="29"/>
        <end position="1337"/>
    </location>
</feature>
<feature type="region of interest" description="Disordered" evidence="1">
    <location>
        <begin position="34"/>
        <end position="57"/>
    </location>
</feature>
<evidence type="ECO:0000313" key="3">
    <source>
        <dbReference type="EMBL" id="EFJ40562.1"/>
    </source>
</evidence>
<dbReference type="GeneID" id="9627854"/>
<reference evidence="3 4" key="1">
    <citation type="journal article" date="2010" name="Science">
        <title>Genomic analysis of organismal complexity in the multicellular green alga Volvox carteri.</title>
        <authorList>
            <person name="Prochnik S.E."/>
            <person name="Umen J."/>
            <person name="Nedelcu A.M."/>
            <person name="Hallmann A."/>
            <person name="Miller S.M."/>
            <person name="Nishii I."/>
            <person name="Ferris P."/>
            <person name="Kuo A."/>
            <person name="Mitros T."/>
            <person name="Fritz-Laylin L.K."/>
            <person name="Hellsten U."/>
            <person name="Chapman J."/>
            <person name="Simakov O."/>
            <person name="Rensing S.A."/>
            <person name="Terry A."/>
            <person name="Pangilinan J."/>
            <person name="Kapitonov V."/>
            <person name="Jurka J."/>
            <person name="Salamov A."/>
            <person name="Shapiro H."/>
            <person name="Schmutz J."/>
            <person name="Grimwood J."/>
            <person name="Lindquist E."/>
            <person name="Lucas S."/>
            <person name="Grigoriev I.V."/>
            <person name="Schmitt R."/>
            <person name="Kirk D."/>
            <person name="Rokhsar D.S."/>
        </authorList>
    </citation>
    <scope>NUCLEOTIDE SEQUENCE [LARGE SCALE GENOMIC DNA]</scope>
    <source>
        <strain evidence="4">f. Nagariensis / Eve</strain>
    </source>
</reference>
<feature type="region of interest" description="Disordered" evidence="1">
    <location>
        <begin position="554"/>
        <end position="606"/>
    </location>
</feature>
<name>D8UIC6_VOLCA</name>
<feature type="region of interest" description="Disordered" evidence="1">
    <location>
        <begin position="1075"/>
        <end position="1094"/>
    </location>
</feature>
<dbReference type="KEGG" id="vcn:VOLCADRAFT_108121"/>
<keyword evidence="2" id="KW-0732">Signal</keyword>
<proteinExistence type="predicted"/>
<organism evidence="4">
    <name type="scientific">Volvox carteri f. nagariensis</name>
    <dbReference type="NCBI Taxonomy" id="3068"/>
    <lineage>
        <taxon>Eukaryota</taxon>
        <taxon>Viridiplantae</taxon>
        <taxon>Chlorophyta</taxon>
        <taxon>core chlorophytes</taxon>
        <taxon>Chlorophyceae</taxon>
        <taxon>CS clade</taxon>
        <taxon>Chlamydomonadales</taxon>
        <taxon>Volvocaceae</taxon>
        <taxon>Volvox</taxon>
    </lineage>
</organism>
<evidence type="ECO:0000256" key="1">
    <source>
        <dbReference type="SAM" id="MobiDB-lite"/>
    </source>
</evidence>